<dbReference type="InterPro" id="IPR055142">
    <property type="entry name" value="ZER1-like_C"/>
</dbReference>
<dbReference type="InterPro" id="IPR011989">
    <property type="entry name" value="ARM-like"/>
</dbReference>
<dbReference type="InterPro" id="IPR016024">
    <property type="entry name" value="ARM-type_fold"/>
</dbReference>
<dbReference type="InParanoid" id="H2Y7G7"/>
<dbReference type="Proteomes" id="UP000007875">
    <property type="component" value="Unassembled WGS sequence"/>
</dbReference>
<comment type="similarity">
    <text evidence="1">Belongs to the zyg-11 family.</text>
</comment>
<name>H2Y7G7_CIOSA</name>
<reference evidence="4" key="2">
    <citation type="submission" date="2025-08" db="UniProtKB">
        <authorList>
            <consortium name="Ensembl"/>
        </authorList>
    </citation>
    <scope>IDENTIFICATION</scope>
</reference>
<sequence>MNEPQILASMSYYASRCVPLAASLNVLVQRLHQSQHMSCPQRAISLLVQAMRLHRRNKTVIQDCTSNLFFLTSSHYASCSKQQRNDIIMELIISIETCQDDRLILQNSLVTLFHFDIPGDVIFVFEKLAKVLLNTLLNFHNDDGIGVRAIHFCNALVCSLQHDMKEQAARVGFVPTIMKIIRIRLDQDIADEMLEVLWGTLWNVTDETPKNSWEFIRLGGI</sequence>
<keyword evidence="5" id="KW-1185">Reference proteome</keyword>
<keyword evidence="2" id="KW-0833">Ubl conjugation pathway</keyword>
<dbReference type="PANTHER" id="PTHR12904:SF23">
    <property type="entry name" value="PROTEIN ZER-1 HOMOLOG"/>
    <property type="match status" value="1"/>
</dbReference>
<evidence type="ECO:0000313" key="4">
    <source>
        <dbReference type="Ensembl" id="ENSCSAVP00000001265.1"/>
    </source>
</evidence>
<evidence type="ECO:0000259" key="3">
    <source>
        <dbReference type="Pfam" id="PF22964"/>
    </source>
</evidence>
<dbReference type="STRING" id="51511.ENSCSAVP00000001265"/>
<dbReference type="eggNOG" id="KOG3665">
    <property type="taxonomic scope" value="Eukaryota"/>
</dbReference>
<dbReference type="OMA" id="TIMKIIR"/>
<evidence type="ECO:0000313" key="5">
    <source>
        <dbReference type="Proteomes" id="UP000007875"/>
    </source>
</evidence>
<dbReference type="PANTHER" id="PTHR12904">
    <property type="match status" value="1"/>
</dbReference>
<feature type="domain" description="Protein zer-1 homolog-like C-terminal" evidence="3">
    <location>
        <begin position="65"/>
        <end position="221"/>
    </location>
</feature>
<reference evidence="4" key="3">
    <citation type="submission" date="2025-09" db="UniProtKB">
        <authorList>
            <consortium name="Ensembl"/>
        </authorList>
    </citation>
    <scope>IDENTIFICATION</scope>
</reference>
<dbReference type="SUPFAM" id="SSF48371">
    <property type="entry name" value="ARM repeat"/>
    <property type="match status" value="1"/>
</dbReference>
<dbReference type="HOGENOM" id="CLU_1253143_0_0_1"/>
<protein>
    <recommendedName>
        <fullName evidence="3">Protein zer-1 homolog-like C-terminal domain-containing protein</fullName>
    </recommendedName>
</protein>
<organism evidence="4 5">
    <name type="scientific">Ciona savignyi</name>
    <name type="common">Pacific transparent sea squirt</name>
    <dbReference type="NCBI Taxonomy" id="51511"/>
    <lineage>
        <taxon>Eukaryota</taxon>
        <taxon>Metazoa</taxon>
        <taxon>Chordata</taxon>
        <taxon>Tunicata</taxon>
        <taxon>Ascidiacea</taxon>
        <taxon>Phlebobranchia</taxon>
        <taxon>Cionidae</taxon>
        <taxon>Ciona</taxon>
    </lineage>
</organism>
<dbReference type="Ensembl" id="ENSCSAVT00000001280.1">
    <property type="protein sequence ID" value="ENSCSAVP00000001265.1"/>
    <property type="gene ID" value="ENSCSAVG00000000706.1"/>
</dbReference>
<dbReference type="GO" id="GO:0031462">
    <property type="term" value="C:Cul2-RING ubiquitin ligase complex"/>
    <property type="evidence" value="ECO:0007669"/>
    <property type="project" value="TreeGrafter"/>
</dbReference>
<dbReference type="GeneTree" id="ENSGT00530000063187"/>
<evidence type="ECO:0000256" key="2">
    <source>
        <dbReference type="ARBA" id="ARBA00022786"/>
    </source>
</evidence>
<dbReference type="Pfam" id="PF22964">
    <property type="entry name" value="ZER1-like_2nd"/>
    <property type="match status" value="1"/>
</dbReference>
<dbReference type="InterPro" id="IPR051341">
    <property type="entry name" value="Zyg-11_UBL_adapter"/>
</dbReference>
<reference evidence="5" key="1">
    <citation type="submission" date="2003-08" db="EMBL/GenBank/DDBJ databases">
        <authorList>
            <person name="Birren B."/>
            <person name="Nusbaum C."/>
            <person name="Abebe A."/>
            <person name="Abouelleil A."/>
            <person name="Adekoya E."/>
            <person name="Ait-zahra M."/>
            <person name="Allen N."/>
            <person name="Allen T."/>
            <person name="An P."/>
            <person name="Anderson M."/>
            <person name="Anderson S."/>
            <person name="Arachchi H."/>
            <person name="Armbruster J."/>
            <person name="Bachantsang P."/>
            <person name="Baldwin J."/>
            <person name="Barry A."/>
            <person name="Bayul T."/>
            <person name="Blitshsteyn B."/>
            <person name="Bloom T."/>
            <person name="Blye J."/>
            <person name="Boguslavskiy L."/>
            <person name="Borowsky M."/>
            <person name="Boukhgalter B."/>
            <person name="Brunache A."/>
            <person name="Butler J."/>
            <person name="Calixte N."/>
            <person name="Calvo S."/>
            <person name="Camarata J."/>
            <person name="Campo K."/>
            <person name="Chang J."/>
            <person name="Cheshatsang Y."/>
            <person name="Citroen M."/>
            <person name="Collymore A."/>
            <person name="Considine T."/>
            <person name="Cook A."/>
            <person name="Cooke P."/>
            <person name="Corum B."/>
            <person name="Cuomo C."/>
            <person name="David R."/>
            <person name="Dawoe T."/>
            <person name="Degray S."/>
            <person name="Dodge S."/>
            <person name="Dooley K."/>
            <person name="Dorje P."/>
            <person name="Dorjee K."/>
            <person name="Dorris L."/>
            <person name="Duffey N."/>
            <person name="Dupes A."/>
            <person name="Elkins T."/>
            <person name="Engels R."/>
            <person name="Erickson J."/>
            <person name="Farina A."/>
            <person name="Faro S."/>
            <person name="Ferreira P."/>
            <person name="Fischer H."/>
            <person name="Fitzgerald M."/>
            <person name="Foley K."/>
            <person name="Gage D."/>
            <person name="Galagan J."/>
            <person name="Gearin G."/>
            <person name="Gnerre S."/>
            <person name="Gnirke A."/>
            <person name="Goyette A."/>
            <person name="Graham J."/>
            <person name="Grandbois E."/>
            <person name="Gyaltsen K."/>
            <person name="Hafez N."/>
            <person name="Hagopian D."/>
            <person name="Hagos B."/>
            <person name="Hall J."/>
            <person name="Hatcher B."/>
            <person name="Heller A."/>
            <person name="Higgins H."/>
            <person name="Honan T."/>
            <person name="Horn A."/>
            <person name="Houde N."/>
            <person name="Hughes L."/>
            <person name="Hulme W."/>
            <person name="Husby E."/>
            <person name="Iliev I."/>
            <person name="Jaffe D."/>
            <person name="Jones C."/>
            <person name="Kamal M."/>
            <person name="Kamat A."/>
            <person name="Kamvysselis M."/>
            <person name="Karlsson E."/>
            <person name="Kells C."/>
            <person name="Kieu A."/>
            <person name="Kisner P."/>
            <person name="Kodira C."/>
            <person name="Kulbokas E."/>
            <person name="Labutti K."/>
            <person name="Lama D."/>
            <person name="Landers T."/>
            <person name="Leger J."/>
            <person name="Levine S."/>
            <person name="Lewis D."/>
            <person name="Lewis T."/>
            <person name="Lindblad-toh K."/>
            <person name="Liu X."/>
            <person name="Lokyitsang T."/>
            <person name="Lokyitsang Y."/>
            <person name="Lucien O."/>
            <person name="Lui A."/>
            <person name="Ma L.J."/>
            <person name="Mabbitt R."/>
            <person name="Macdonald J."/>
            <person name="Maclean C."/>
            <person name="Major J."/>
            <person name="Manning J."/>
            <person name="Marabella R."/>
            <person name="Maru K."/>
            <person name="Matthews C."/>
            <person name="Mauceli E."/>
            <person name="Mccarthy M."/>
            <person name="Mcdonough S."/>
            <person name="Mcghee T."/>
            <person name="Meldrim J."/>
            <person name="Meneus L."/>
            <person name="Mesirov J."/>
            <person name="Mihalev A."/>
            <person name="Mihova T."/>
            <person name="Mikkelsen T."/>
            <person name="Mlenga V."/>
            <person name="Moru K."/>
            <person name="Mozes J."/>
            <person name="Mulrain L."/>
            <person name="Munson G."/>
            <person name="Naylor J."/>
            <person name="Newes C."/>
            <person name="Nguyen C."/>
            <person name="Nguyen N."/>
            <person name="Nguyen T."/>
            <person name="Nicol R."/>
            <person name="Nielsen C."/>
            <person name="Nizzari M."/>
            <person name="Norbu C."/>
            <person name="Norbu N."/>
            <person name="O'donnell P."/>
            <person name="Okoawo O."/>
            <person name="O'leary S."/>
            <person name="Omotosho B."/>
            <person name="O'neill K."/>
            <person name="Osman S."/>
            <person name="Parker S."/>
            <person name="Perrin D."/>
            <person name="Phunkhang P."/>
            <person name="Piqani B."/>
            <person name="Purcell S."/>
            <person name="Rachupka T."/>
            <person name="Ramasamy U."/>
            <person name="Rameau R."/>
            <person name="Ray V."/>
            <person name="Raymond C."/>
            <person name="Retta R."/>
            <person name="Richardson S."/>
            <person name="Rise C."/>
            <person name="Rodriguez J."/>
            <person name="Rogers J."/>
            <person name="Rogov P."/>
            <person name="Rutman M."/>
            <person name="Schupbach R."/>
            <person name="Seaman C."/>
            <person name="Settipalli S."/>
            <person name="Sharpe T."/>
            <person name="Sheridan J."/>
            <person name="Sherpa N."/>
            <person name="Shi J."/>
            <person name="Smirnov S."/>
            <person name="Smith C."/>
            <person name="Sougnez C."/>
            <person name="Spencer B."/>
            <person name="Stalker J."/>
            <person name="Stange-thomann N."/>
            <person name="Stavropoulos S."/>
            <person name="Stetson K."/>
            <person name="Stone C."/>
            <person name="Stone S."/>
            <person name="Stubbs M."/>
            <person name="Talamas J."/>
            <person name="Tchuinga P."/>
            <person name="Tenzing P."/>
            <person name="Tesfaye S."/>
            <person name="Theodore J."/>
            <person name="Thoulutsang Y."/>
            <person name="Topham K."/>
            <person name="Towey S."/>
            <person name="Tsamla T."/>
            <person name="Tsomo N."/>
            <person name="Vallee D."/>
            <person name="Vassiliev H."/>
            <person name="Venkataraman V."/>
            <person name="Vinson J."/>
            <person name="Vo A."/>
            <person name="Wade C."/>
            <person name="Wang S."/>
            <person name="Wangchuk T."/>
            <person name="Wangdi T."/>
            <person name="Whittaker C."/>
            <person name="Wilkinson J."/>
            <person name="Wu Y."/>
            <person name="Wyman D."/>
            <person name="Yadav S."/>
            <person name="Yang S."/>
            <person name="Yang X."/>
            <person name="Yeager S."/>
            <person name="Yee E."/>
            <person name="Young G."/>
            <person name="Zainoun J."/>
            <person name="Zembeck L."/>
            <person name="Zimmer A."/>
            <person name="Zody M."/>
            <person name="Lander E."/>
        </authorList>
    </citation>
    <scope>NUCLEOTIDE SEQUENCE [LARGE SCALE GENOMIC DNA]</scope>
</reference>
<accession>H2Y7G7</accession>
<evidence type="ECO:0000256" key="1">
    <source>
        <dbReference type="ARBA" id="ARBA00009420"/>
    </source>
</evidence>
<dbReference type="AlphaFoldDB" id="H2Y7G7"/>
<dbReference type="Gene3D" id="1.25.10.10">
    <property type="entry name" value="Leucine-rich Repeat Variant"/>
    <property type="match status" value="1"/>
</dbReference>
<proteinExistence type="inferred from homology"/>